<dbReference type="PANTHER" id="PTHR46390">
    <property type="entry name" value="MANNOSE-1-PHOSPHATE GUANYLYLTRANSFERASE"/>
    <property type="match status" value="1"/>
</dbReference>
<evidence type="ECO:0000313" key="4">
    <source>
        <dbReference type="EMBL" id="KAB7654132.1"/>
    </source>
</evidence>
<dbReference type="CDD" id="cd02213">
    <property type="entry name" value="cupin_PMI_typeII_C"/>
    <property type="match status" value="1"/>
</dbReference>
<dbReference type="InterPro" id="IPR001538">
    <property type="entry name" value="Man6P_isomerase-2_C"/>
</dbReference>
<proteinExistence type="predicted"/>
<organism evidence="4 5">
    <name type="scientific">Sutterella seckii</name>
    <dbReference type="NCBI Taxonomy" id="1944635"/>
    <lineage>
        <taxon>Bacteria</taxon>
        <taxon>Pseudomonadati</taxon>
        <taxon>Pseudomonadota</taxon>
        <taxon>Betaproteobacteria</taxon>
        <taxon>Burkholderiales</taxon>
        <taxon>Sutterellaceae</taxon>
        <taxon>Sutterella</taxon>
    </lineage>
</organism>
<dbReference type="GO" id="GO:0004475">
    <property type="term" value="F:mannose-1-phosphate guanylyltransferase (GTP) activity"/>
    <property type="evidence" value="ECO:0007669"/>
    <property type="project" value="TreeGrafter"/>
</dbReference>
<gene>
    <name evidence="4" type="ORF">GBM95_10510</name>
</gene>
<dbReference type="PANTHER" id="PTHR46390:SF1">
    <property type="entry name" value="MANNOSE-1-PHOSPHATE GUANYLYLTRANSFERASE"/>
    <property type="match status" value="1"/>
</dbReference>
<dbReference type="InterPro" id="IPR014710">
    <property type="entry name" value="RmlC-like_jellyroll"/>
</dbReference>
<dbReference type="Pfam" id="PF22640">
    <property type="entry name" value="ManC_GMP_beta-helix"/>
    <property type="match status" value="1"/>
</dbReference>
<dbReference type="AlphaFoldDB" id="A0A6I1EPX9"/>
<feature type="domain" description="Mannose-6-phosphate isomerase type II C-terminal" evidence="2">
    <location>
        <begin position="340"/>
        <end position="447"/>
    </location>
</feature>
<dbReference type="Gene3D" id="3.90.550.10">
    <property type="entry name" value="Spore Coat Polysaccharide Biosynthesis Protein SpsA, Chain A"/>
    <property type="match status" value="1"/>
</dbReference>
<dbReference type="SUPFAM" id="SSF53448">
    <property type="entry name" value="Nucleotide-diphospho-sugar transferases"/>
    <property type="match status" value="1"/>
</dbReference>
<evidence type="ECO:0000259" key="1">
    <source>
        <dbReference type="Pfam" id="PF00483"/>
    </source>
</evidence>
<evidence type="ECO:0000259" key="3">
    <source>
        <dbReference type="Pfam" id="PF22640"/>
    </source>
</evidence>
<evidence type="ECO:0000313" key="5">
    <source>
        <dbReference type="Proteomes" id="UP000430564"/>
    </source>
</evidence>
<evidence type="ECO:0000259" key="2">
    <source>
        <dbReference type="Pfam" id="PF01050"/>
    </source>
</evidence>
<comment type="caution">
    <text evidence="4">The sequence shown here is derived from an EMBL/GenBank/DDBJ whole genome shotgun (WGS) entry which is preliminary data.</text>
</comment>
<protein>
    <submittedName>
        <fullName evidence="4">Cupin domain-containing protein</fullName>
    </submittedName>
</protein>
<dbReference type="InterPro" id="IPR029044">
    <property type="entry name" value="Nucleotide-diphossugar_trans"/>
</dbReference>
<dbReference type="Pfam" id="PF00483">
    <property type="entry name" value="NTP_transferase"/>
    <property type="match status" value="1"/>
</dbReference>
<dbReference type="InterPro" id="IPR005835">
    <property type="entry name" value="NTP_transferase_dom"/>
</dbReference>
<name>A0A6I1EPX9_9BURK</name>
<dbReference type="Pfam" id="PF01050">
    <property type="entry name" value="MannoseP_isomer"/>
    <property type="match status" value="1"/>
</dbReference>
<accession>A0A6I1EPX9</accession>
<dbReference type="InterPro" id="IPR011051">
    <property type="entry name" value="RmlC_Cupin_sf"/>
</dbReference>
<reference evidence="4 5" key="1">
    <citation type="submission" date="2019-10" db="EMBL/GenBank/DDBJ databases">
        <title>Genome diversity of Sutterella seckii.</title>
        <authorList>
            <person name="Chaplin A.V."/>
            <person name="Sokolova S.R."/>
            <person name="Mosin K.A."/>
            <person name="Ivanova E.L."/>
            <person name="Kochetkova T.O."/>
            <person name="Goltsov A.Y."/>
            <person name="Trofimov D.Y."/>
            <person name="Efimov B.A."/>
        </authorList>
    </citation>
    <scope>NUCLEOTIDE SEQUENCE [LARGE SCALE GENOMIC DNA]</scope>
    <source>
        <strain evidence="4 5">ASD393</strain>
    </source>
</reference>
<dbReference type="EMBL" id="WEHX01000110">
    <property type="protein sequence ID" value="KAB7654132.1"/>
    <property type="molecule type" value="Genomic_DNA"/>
</dbReference>
<dbReference type="GO" id="GO:0005976">
    <property type="term" value="P:polysaccharide metabolic process"/>
    <property type="evidence" value="ECO:0007669"/>
    <property type="project" value="InterPro"/>
</dbReference>
<dbReference type="SUPFAM" id="SSF51182">
    <property type="entry name" value="RmlC-like cupins"/>
    <property type="match status" value="1"/>
</dbReference>
<dbReference type="GO" id="GO:0009298">
    <property type="term" value="P:GDP-mannose biosynthetic process"/>
    <property type="evidence" value="ECO:0007669"/>
    <property type="project" value="TreeGrafter"/>
</dbReference>
<dbReference type="Proteomes" id="UP000430564">
    <property type="component" value="Unassembled WGS sequence"/>
</dbReference>
<dbReference type="Gene3D" id="2.60.120.10">
    <property type="entry name" value="Jelly Rolls"/>
    <property type="match status" value="1"/>
</dbReference>
<dbReference type="InterPro" id="IPR054566">
    <property type="entry name" value="ManC/GMP-like_b-helix"/>
</dbReference>
<feature type="domain" description="Nucleotidyl transferase" evidence="1">
    <location>
        <begin position="6"/>
        <end position="264"/>
    </location>
</feature>
<feature type="domain" description="MannoseP isomerase/GMP-like beta-helix" evidence="3">
    <location>
        <begin position="280"/>
        <end position="329"/>
    </location>
</feature>
<sequence length="452" mass="51595">MFVVAILAGGKGTRLWPFSNRYHPKPFIEVDNGITLYSETLERIKSLNPDKIVCISNEKYKNFTKSSLVDEYIFEKDGKNTAAAILFTSTILERKFGADTVVLFVPADHWIKDKKEFNRTALEAANLAKKGNIITLGIKPKYPENGFGYIIHNNGKVSRFEEKPKVKRAEELIKSGALWNSGIFCMSCKTINEEASKHCFELVQKKDQIQIEIRSNEIYVDYKDFPDISIDKAIMEKSERLLVIPADMGWDDIGSLTSFFNLKKTKNLISQENGNEIEGKGITIDCENLSISTNKNFIAAIGISDQFIVSKDNTILIVNKKNVQDVKKIKQEEIADMLEFEKVYRPWGTYQIIEKGPNFLVKRIEVHPGGALSLQLHNHRDEHWIITKGSPLVVIGDKTIETKENQQLFIPKKIKHRMINKTNETVTFIEVQFGNVLEESDIVRLEDNYGRN</sequence>
<dbReference type="OrthoDB" id="9806359at2"/>
<dbReference type="InterPro" id="IPR051161">
    <property type="entry name" value="Mannose-6P_isomerase_type2"/>
</dbReference>